<evidence type="ECO:0000256" key="3">
    <source>
        <dbReference type="ARBA" id="ARBA00022692"/>
    </source>
</evidence>
<dbReference type="CDD" id="cd06581">
    <property type="entry name" value="TM_PBP1_LivM_like"/>
    <property type="match status" value="1"/>
</dbReference>
<accession>A0A316CNS0</accession>
<keyword evidence="8" id="KW-1185">Reference proteome</keyword>
<comment type="subcellular location">
    <subcellularLocation>
        <location evidence="1">Cell membrane</location>
        <topology evidence="1">Multi-pass membrane protein</topology>
    </subcellularLocation>
</comment>
<evidence type="ECO:0000313" key="7">
    <source>
        <dbReference type="EMBL" id="PWJ83804.1"/>
    </source>
</evidence>
<comment type="caution">
    <text evidence="7">The sequence shown here is derived from an EMBL/GenBank/DDBJ whole genome shotgun (WGS) entry which is preliminary data.</text>
</comment>
<feature type="transmembrane region" description="Helical" evidence="6">
    <location>
        <begin position="132"/>
        <end position="155"/>
    </location>
</feature>
<keyword evidence="3 6" id="KW-0812">Transmembrane</keyword>
<dbReference type="PANTHER" id="PTHR30482:SF17">
    <property type="entry name" value="ABC TRANSPORTER ATP-BINDING PROTEIN"/>
    <property type="match status" value="1"/>
</dbReference>
<feature type="transmembrane region" description="Helical" evidence="6">
    <location>
        <begin position="43"/>
        <end position="63"/>
    </location>
</feature>
<reference evidence="7 8" key="1">
    <citation type="submission" date="2018-05" db="EMBL/GenBank/DDBJ databases">
        <title>Genomic Encyclopedia of Type Strains, Phase IV (KMG-IV): sequencing the most valuable type-strain genomes for metagenomic binning, comparative biology and taxonomic classification.</title>
        <authorList>
            <person name="Goeker M."/>
        </authorList>
    </citation>
    <scope>NUCLEOTIDE SEQUENCE [LARGE SCALE GENOMIC DNA]</scope>
    <source>
        <strain evidence="7 8">DSM 6986</strain>
    </source>
</reference>
<name>A0A316CNS0_PSESE</name>
<dbReference type="EMBL" id="QGGG01000008">
    <property type="protein sequence ID" value="PWJ83804.1"/>
    <property type="molecule type" value="Genomic_DNA"/>
</dbReference>
<evidence type="ECO:0000313" key="8">
    <source>
        <dbReference type="Proteomes" id="UP000245396"/>
    </source>
</evidence>
<dbReference type="InterPro" id="IPR001851">
    <property type="entry name" value="ABC_transp_permease"/>
</dbReference>
<dbReference type="Pfam" id="PF02653">
    <property type="entry name" value="BPD_transp_2"/>
    <property type="match status" value="1"/>
</dbReference>
<evidence type="ECO:0000256" key="4">
    <source>
        <dbReference type="ARBA" id="ARBA00022989"/>
    </source>
</evidence>
<keyword evidence="2" id="KW-1003">Cell membrane</keyword>
<gene>
    <name evidence="7" type="ORF">C7441_108198</name>
</gene>
<feature type="transmembrane region" description="Helical" evidence="6">
    <location>
        <begin position="219"/>
        <end position="246"/>
    </location>
</feature>
<feature type="transmembrane region" description="Helical" evidence="6">
    <location>
        <begin position="106"/>
        <end position="125"/>
    </location>
</feature>
<evidence type="ECO:0000256" key="2">
    <source>
        <dbReference type="ARBA" id="ARBA00022475"/>
    </source>
</evidence>
<dbReference type="Proteomes" id="UP000245396">
    <property type="component" value="Unassembled WGS sequence"/>
</dbReference>
<evidence type="ECO:0000256" key="5">
    <source>
        <dbReference type="ARBA" id="ARBA00023136"/>
    </source>
</evidence>
<feature type="transmembrane region" description="Helical" evidence="6">
    <location>
        <begin position="175"/>
        <end position="198"/>
    </location>
</feature>
<keyword evidence="4 6" id="KW-1133">Transmembrane helix</keyword>
<keyword evidence="5 6" id="KW-0472">Membrane</keyword>
<organism evidence="7 8">
    <name type="scientific">Pseudaminobacter salicylatoxidans</name>
    <dbReference type="NCBI Taxonomy" id="93369"/>
    <lineage>
        <taxon>Bacteria</taxon>
        <taxon>Pseudomonadati</taxon>
        <taxon>Pseudomonadota</taxon>
        <taxon>Alphaproteobacteria</taxon>
        <taxon>Hyphomicrobiales</taxon>
        <taxon>Phyllobacteriaceae</taxon>
        <taxon>Pseudaminobacter</taxon>
    </lineage>
</organism>
<dbReference type="GO" id="GO:0015658">
    <property type="term" value="F:branched-chain amino acid transmembrane transporter activity"/>
    <property type="evidence" value="ECO:0007669"/>
    <property type="project" value="InterPro"/>
</dbReference>
<evidence type="ECO:0000256" key="6">
    <source>
        <dbReference type="SAM" id="Phobius"/>
    </source>
</evidence>
<dbReference type="InterPro" id="IPR043428">
    <property type="entry name" value="LivM-like"/>
</dbReference>
<evidence type="ECO:0000256" key="1">
    <source>
        <dbReference type="ARBA" id="ARBA00004651"/>
    </source>
</evidence>
<feature type="transmembrane region" description="Helical" evidence="6">
    <location>
        <begin position="302"/>
        <end position="326"/>
    </location>
</feature>
<sequence length="332" mass="34887">MRDGVGMTRETAIGLFLVAVLLAFPLVASAMGEPFYITLATRMAVLALAAVGLNVALGLGGLVSFGHAAFFGIGGYVAGILASHAFNQEPIFSTPFAFMGSDRMPVVWLFAMLVSALVALPIGAISLRTSGVYFIMITLAFAQMIYYFAMSWPAYGGEDGLSILSRNTFPGLNTANPLSLFAVCYGLLLVALLVFAVLRDSRFGAALLASRQNATRLAAVGIAPFPVRLAAFVISAAITGLAGALYADLNRFVSPSMLSWQMSGELIVLVILGGTGRLFGPVAGAMLFVMIEFVLGGITERWQFFLGLILLGVVLFARGGLVGVLAGKVRHG</sequence>
<dbReference type="GO" id="GO:0005886">
    <property type="term" value="C:plasma membrane"/>
    <property type="evidence" value="ECO:0007669"/>
    <property type="project" value="UniProtKB-SubCell"/>
</dbReference>
<feature type="transmembrane region" description="Helical" evidence="6">
    <location>
        <begin position="12"/>
        <end position="31"/>
    </location>
</feature>
<feature type="transmembrane region" description="Helical" evidence="6">
    <location>
        <begin position="266"/>
        <end position="290"/>
    </location>
</feature>
<feature type="transmembrane region" description="Helical" evidence="6">
    <location>
        <begin position="68"/>
        <end position="86"/>
    </location>
</feature>
<protein>
    <submittedName>
        <fullName evidence="7">Amino acid/amide ABC transporter membrane protein 2 (HAAT family)</fullName>
    </submittedName>
</protein>
<dbReference type="STRING" id="1192868.GCA_000304395_01316"/>
<dbReference type="PANTHER" id="PTHR30482">
    <property type="entry name" value="HIGH-AFFINITY BRANCHED-CHAIN AMINO ACID TRANSPORT SYSTEM PERMEASE"/>
    <property type="match status" value="1"/>
</dbReference>
<proteinExistence type="predicted"/>
<dbReference type="AlphaFoldDB" id="A0A316CNS0"/>